<protein>
    <submittedName>
        <fullName evidence="5">Uncharacterized protein</fullName>
    </submittedName>
</protein>
<feature type="region of interest" description="Disordered" evidence="2">
    <location>
        <begin position="522"/>
        <end position="553"/>
    </location>
</feature>
<gene>
    <name evidence="5" type="ORF">OEZ85_002778</name>
</gene>
<dbReference type="PANTHER" id="PTHR10887:SF341">
    <property type="entry name" value="NFX1-TYPE ZINC FINGER-CONTAINING PROTEIN 1"/>
    <property type="match status" value="1"/>
</dbReference>
<dbReference type="PANTHER" id="PTHR10887">
    <property type="entry name" value="DNA2/NAM7 HELICASE FAMILY"/>
    <property type="match status" value="1"/>
</dbReference>
<sequence>MQRQSSRAGAHQLRKMFIKVIKDSSAAFDARTDGPRFIRAALEFQDDPVDLLYCLTKPQEHGPRRLKAALSCADDPAFIKDLLLPFLALLGCDALGRGTCRQPLISLLETIYTALCQRPPFLPRETDSHLQLSACPEAALLDRQFRLLREDMVGPLRKELADLNITAAAAAAAAVASSTAGGATQAAAGSGAAPRPPASSGSSSNWLAAAASSRNVFRDPAVLGVCFKPRPCIMLSVTLPPGHRGARLRTKAERVGFWSSYGHGTLPADALVCLASPSWPLVFATVVRRDVQEMAEEQPMVGLAFEPGQDAEQVLQAMARGPMANTVLVQVSTNFLSTRPVLQGLQAMPSVPMAQELVHGQEPQPTTYLDVAAVEKDLEQLAPSLDPSQLAALRQALQQRNALIQGPPGTGKTFTGALLCDLILKHSSETILCVCYTNHALDQFLESLLDKGIDKIVRIGSRSKSKRLEQYSLRELAAKARGQTLNAAESRRFGALHAEIESAQKRVEYFAQLLAVTAGPAGAAASSSNSSSTTGGSGGSGNGRRGHASAASAAAAAAAKAQAVNEAWAKRSKQLQEQQEQAKQKRLAAAWAQGRLRRQDSVDGDDEDADCSFKFDEWGDGVGPYLADELPGVFEQLSVPEGMTRISRNYLWQLWLKGSRNKGAVDRWMQSLSSSSGATGRGSQGDGAWHAAKRSKHSQQESSPEFTPSPAVTAAANALRAGQPVNVAAPELLQHVWSLPGHLRQAVAASWRGKLRARWAEELGEELQQAHKLQQELRSLQDSSYEPLLAQARVVGATTTGAALHKALLTSQTIAPKVVMIEEAAEILEAHVLTSLSPSTQHLIQIGDHKQLRPKVESYELSVQAGRGHSLNVSLFERLVTAGAPHTTLAVQHRMHPDISRLIKHTYPALQDHPSVASRPPVKGLDQGSGRVLFIDHTQPELQEAKGGIWSAAAEHQSKVNMHEGEEADVVVASLVRSNSKGSVGFLREPERINVLLSRARDGLILIGNTTTLRNASSAAARKHWGVVLDQLEASSSIVKGLPAICQRHSRSLGQLNSAEAFALHAPDGGCTMPCNATLPCGHACKLRCHAYDAQHEKQKCEELVLELCEAGHITTRHCCAAEAVCSTCVDIRKLLEDEKLKLRKLVTTQLRQLRCFLAAIRPAAAHLSWRFQKAVMKLLKFEAVITVCLALAGRAAAASAWGVITSVDYPELSTTAALLTELGWAGPLSGRFTGTLLLPNNDAWDDYIRSTDYLPTLDASGGKAEAGFFAALMRYHTLQRAVADPYVGGTWSTKHMKEPGFIRHKISFENDSIGAFAVDEQEGTANIAITRSQKVDGGGYIHVIAAVLEPDDLFKSLNVMFTSWPDEDLDNFADLLKELGMQTMWSDKCKWISDAALSQGYENITPSPSHSCATSAGQDCGPYFYDPVAAMNPGGLIAFNAIIMSDWDDRVTRATNAGTLALERYAGTFLLPNNMALPDITMRSAQEWIPALQFHFISAGSAPVAFTSNQLMRWSMGRFPAPNARVNLLGKMLQNPAYKITFISLNGFSTGCRSPPCLSVQYPTKAGRMDSARFLDKAVNLQAPNVLYHVIQKVMVPPCGTDDACYAAFRRP</sequence>
<dbReference type="InterPro" id="IPR041679">
    <property type="entry name" value="DNA2/NAM7-like_C"/>
</dbReference>
<dbReference type="EMBL" id="CP126212">
    <property type="protein sequence ID" value="WIA14242.1"/>
    <property type="molecule type" value="Genomic_DNA"/>
</dbReference>
<name>A0ABY8TYL1_TETOB</name>
<evidence type="ECO:0000256" key="1">
    <source>
        <dbReference type="SAM" id="Coils"/>
    </source>
</evidence>
<evidence type="ECO:0000256" key="2">
    <source>
        <dbReference type="SAM" id="MobiDB-lite"/>
    </source>
</evidence>
<feature type="coiled-coil region" evidence="1">
    <location>
        <begin position="756"/>
        <end position="783"/>
    </location>
</feature>
<dbReference type="Gene3D" id="2.30.180.10">
    <property type="entry name" value="FAS1 domain"/>
    <property type="match status" value="1"/>
</dbReference>
<dbReference type="Pfam" id="PF13086">
    <property type="entry name" value="AAA_11"/>
    <property type="match status" value="2"/>
</dbReference>
<accession>A0ABY8TYL1</accession>
<dbReference type="SUPFAM" id="SSF82153">
    <property type="entry name" value="FAS1 domain"/>
    <property type="match status" value="1"/>
</dbReference>
<evidence type="ECO:0000313" key="5">
    <source>
        <dbReference type="EMBL" id="WIA14242.1"/>
    </source>
</evidence>
<dbReference type="CDD" id="cd18808">
    <property type="entry name" value="SF1_C_Upf1"/>
    <property type="match status" value="1"/>
</dbReference>
<dbReference type="InterPro" id="IPR045055">
    <property type="entry name" value="DNA2/NAM7-like"/>
</dbReference>
<dbReference type="Proteomes" id="UP001244341">
    <property type="component" value="Chromosome 5b"/>
</dbReference>
<dbReference type="InterPro" id="IPR027417">
    <property type="entry name" value="P-loop_NTPase"/>
</dbReference>
<dbReference type="Gene3D" id="3.40.50.300">
    <property type="entry name" value="P-loop containing nucleotide triphosphate hydrolases"/>
    <property type="match status" value="3"/>
</dbReference>
<feature type="domain" description="DNA2/NAM7 helicase helicase" evidence="3">
    <location>
        <begin position="752"/>
        <end position="858"/>
    </location>
</feature>
<evidence type="ECO:0000259" key="4">
    <source>
        <dbReference type="Pfam" id="PF13087"/>
    </source>
</evidence>
<proteinExistence type="predicted"/>
<dbReference type="InterPro" id="IPR036378">
    <property type="entry name" value="FAS1_dom_sf"/>
</dbReference>
<feature type="domain" description="DNA2/NAM7 helicase helicase" evidence="3">
    <location>
        <begin position="385"/>
        <end position="585"/>
    </location>
</feature>
<dbReference type="CDD" id="cd06008">
    <property type="entry name" value="NF-X1-zinc-finger"/>
    <property type="match status" value="1"/>
</dbReference>
<feature type="compositionally biased region" description="Low complexity" evidence="2">
    <location>
        <begin position="522"/>
        <end position="534"/>
    </location>
</feature>
<feature type="domain" description="DNA2/NAM7 helicase-like C-terminal" evidence="4">
    <location>
        <begin position="960"/>
        <end position="1010"/>
    </location>
</feature>
<feature type="coiled-coil region" evidence="1">
    <location>
        <begin position="558"/>
        <end position="585"/>
    </location>
</feature>
<evidence type="ECO:0000313" key="6">
    <source>
        <dbReference type="Proteomes" id="UP001244341"/>
    </source>
</evidence>
<keyword evidence="6" id="KW-1185">Reference proteome</keyword>
<feature type="region of interest" description="Disordered" evidence="2">
    <location>
        <begin position="673"/>
        <end position="711"/>
    </location>
</feature>
<organism evidence="5 6">
    <name type="scientific">Tetradesmus obliquus</name>
    <name type="common">Green alga</name>
    <name type="synonym">Acutodesmus obliquus</name>
    <dbReference type="NCBI Taxonomy" id="3088"/>
    <lineage>
        <taxon>Eukaryota</taxon>
        <taxon>Viridiplantae</taxon>
        <taxon>Chlorophyta</taxon>
        <taxon>core chlorophytes</taxon>
        <taxon>Chlorophyceae</taxon>
        <taxon>CS clade</taxon>
        <taxon>Sphaeropleales</taxon>
        <taxon>Scenedesmaceae</taxon>
        <taxon>Tetradesmus</taxon>
    </lineage>
</organism>
<keyword evidence="1" id="KW-0175">Coiled coil</keyword>
<reference evidence="5 6" key="1">
    <citation type="submission" date="2023-05" db="EMBL/GenBank/DDBJ databases">
        <title>A 100% complete, gapless, phased diploid assembly of the Scenedesmus obliquus UTEX 3031 genome.</title>
        <authorList>
            <person name="Biondi T.C."/>
            <person name="Hanschen E.R."/>
            <person name="Kwon T."/>
            <person name="Eng W."/>
            <person name="Kruse C.P.S."/>
            <person name="Koehler S.I."/>
            <person name="Kunde Y."/>
            <person name="Gleasner C.D."/>
            <person name="You Mak K.T."/>
            <person name="Polle J."/>
            <person name="Hovde B.T."/>
            <person name="Starkenburg S.R."/>
        </authorList>
    </citation>
    <scope>NUCLEOTIDE SEQUENCE [LARGE SCALE GENOMIC DNA]</scope>
    <source>
        <strain evidence="5 6">DOE0152z</strain>
    </source>
</reference>
<feature type="region of interest" description="Disordered" evidence="2">
    <location>
        <begin position="185"/>
        <end position="204"/>
    </location>
</feature>
<dbReference type="InterPro" id="IPR041677">
    <property type="entry name" value="DNA2/NAM7_AAA_11"/>
</dbReference>
<dbReference type="Pfam" id="PF13087">
    <property type="entry name" value="AAA_12"/>
    <property type="match status" value="1"/>
</dbReference>
<dbReference type="SUPFAM" id="SSF52540">
    <property type="entry name" value="P-loop containing nucleoside triphosphate hydrolases"/>
    <property type="match status" value="1"/>
</dbReference>
<dbReference type="InterPro" id="IPR047187">
    <property type="entry name" value="SF1_C_Upf1"/>
</dbReference>
<evidence type="ECO:0000259" key="3">
    <source>
        <dbReference type="Pfam" id="PF13086"/>
    </source>
</evidence>